<dbReference type="FunCoup" id="A0A6P8HGM1">
    <property type="interactions" value="834"/>
</dbReference>
<dbReference type="GO" id="GO:0030031">
    <property type="term" value="P:cell projection assembly"/>
    <property type="evidence" value="ECO:0007669"/>
    <property type="project" value="TreeGrafter"/>
</dbReference>
<evidence type="ECO:0000256" key="7">
    <source>
        <dbReference type="ARBA" id="ARBA00023203"/>
    </source>
</evidence>
<keyword evidence="5" id="KW-0677">Repeat</keyword>
<feature type="compositionally biased region" description="Pro residues" evidence="9">
    <location>
        <begin position="1"/>
        <end position="11"/>
    </location>
</feature>
<dbReference type="SMART" id="SM00033">
    <property type="entry name" value="CH"/>
    <property type="match status" value="2"/>
</dbReference>
<evidence type="ECO:0000256" key="6">
    <source>
        <dbReference type="ARBA" id="ARBA00022889"/>
    </source>
</evidence>
<dbReference type="FunFam" id="1.10.418.10:FF:000011">
    <property type="entry name" value="Parvin, beta"/>
    <property type="match status" value="1"/>
</dbReference>
<name>A0A6P8HGM1_ACTTE</name>
<evidence type="ECO:0000256" key="9">
    <source>
        <dbReference type="SAM" id="MobiDB-lite"/>
    </source>
</evidence>
<sequence length="377" mass="43194">MASSPRNPPANQPTTPSSPGGTLKRDNSKKEAGVFGWMGTLSRRKKDETEVNQLENEGKFAIESPTTPIHMIPPDTYDMEEGEERYMIEPGSMEDTKVRALKTVLLEWLNEVLAEKRIVVRDIEEDLYDGLILSHLMEKLADIVLQEFKEVTQTVEAQQAKLSVLLDEINKVLRVPRHRAKWTTERIHSKDTVSILNLLVALARHYNCKQKLTPNVQINTVIVQKKNGMLIPQRVVETITGPDDDMMDGKPERDAFDALFDNAPDKLGVVKKSLQSFANRHLNKLNLEVTDLDTQFHDGVFFIFLLGLLEGFFVPLYQFHVTPINEDQKRQNVDLALDLMRDSGLKFYAKTDDILKRHLKSTLRIVYSLFQKYKHLK</sequence>
<dbReference type="Gene3D" id="1.10.418.10">
    <property type="entry name" value="Calponin-like domain"/>
    <property type="match status" value="2"/>
</dbReference>
<proteinExistence type="inferred from homology"/>
<feature type="region of interest" description="Disordered" evidence="9">
    <location>
        <begin position="1"/>
        <end position="41"/>
    </location>
</feature>
<evidence type="ECO:0000259" key="11">
    <source>
        <dbReference type="PROSITE" id="PS50021"/>
    </source>
</evidence>
<protein>
    <submittedName>
        <fullName evidence="13">Beta-parvin-like</fullName>
    </submittedName>
</protein>
<accession>A0A6P8HGM1</accession>
<keyword evidence="6" id="KW-0130">Cell adhesion</keyword>
<evidence type="ECO:0000256" key="10">
    <source>
        <dbReference type="SAM" id="Phobius"/>
    </source>
</evidence>
<dbReference type="GO" id="GO:0030017">
    <property type="term" value="C:sarcomere"/>
    <property type="evidence" value="ECO:0007669"/>
    <property type="project" value="UniProtKB-SubCell"/>
</dbReference>
<dbReference type="PROSITE" id="PS50021">
    <property type="entry name" value="CH"/>
    <property type="match status" value="2"/>
</dbReference>
<evidence type="ECO:0000256" key="4">
    <source>
        <dbReference type="ARBA" id="ARBA00022490"/>
    </source>
</evidence>
<keyword evidence="4" id="KW-0963">Cytoplasm</keyword>
<evidence type="ECO:0000313" key="13">
    <source>
        <dbReference type="RefSeq" id="XP_031551727.1"/>
    </source>
</evidence>
<evidence type="ECO:0000256" key="5">
    <source>
        <dbReference type="ARBA" id="ARBA00022737"/>
    </source>
</evidence>
<keyword evidence="8" id="KW-0206">Cytoskeleton</keyword>
<feature type="domain" description="Calponin-homology (CH)" evidence="11">
    <location>
        <begin position="99"/>
        <end position="207"/>
    </location>
</feature>
<dbReference type="GO" id="GO:0034446">
    <property type="term" value="P:substrate adhesion-dependent cell spreading"/>
    <property type="evidence" value="ECO:0007669"/>
    <property type="project" value="TreeGrafter"/>
</dbReference>
<keyword evidence="10" id="KW-1133">Transmembrane helix</keyword>
<comment type="subcellular location">
    <subcellularLocation>
        <location evidence="2">Cytoplasm</location>
        <location evidence="2">Cytoskeleton</location>
    </subcellularLocation>
    <subcellularLocation>
        <location evidence="1">Cytoplasm</location>
        <location evidence="1">Myofibril</location>
        <location evidence="1">Sarcomere</location>
    </subcellularLocation>
</comment>
<dbReference type="InParanoid" id="A0A6P8HGM1"/>
<evidence type="ECO:0000256" key="1">
    <source>
        <dbReference type="ARBA" id="ARBA00004204"/>
    </source>
</evidence>
<feature type="compositionally biased region" description="Basic and acidic residues" evidence="9">
    <location>
        <begin position="23"/>
        <end position="32"/>
    </location>
</feature>
<dbReference type="KEGG" id="aten:116288996"/>
<keyword evidence="12" id="KW-1185">Reference proteome</keyword>
<dbReference type="InterPro" id="IPR028433">
    <property type="entry name" value="Parvin"/>
</dbReference>
<feature type="domain" description="Calponin-homology (CH)" evidence="11">
    <location>
        <begin position="268"/>
        <end position="374"/>
    </location>
</feature>
<dbReference type="SUPFAM" id="SSF47576">
    <property type="entry name" value="Calponin-homology domain, CH-domain"/>
    <property type="match status" value="1"/>
</dbReference>
<dbReference type="InterPro" id="IPR036872">
    <property type="entry name" value="CH_dom_sf"/>
</dbReference>
<dbReference type="GO" id="GO:0003779">
    <property type="term" value="F:actin binding"/>
    <property type="evidence" value="ECO:0007669"/>
    <property type="project" value="UniProtKB-KW"/>
</dbReference>
<evidence type="ECO:0000256" key="8">
    <source>
        <dbReference type="ARBA" id="ARBA00023212"/>
    </source>
</evidence>
<dbReference type="PANTHER" id="PTHR12114">
    <property type="entry name" value="PARVIN"/>
    <property type="match status" value="1"/>
</dbReference>
<evidence type="ECO:0000256" key="2">
    <source>
        <dbReference type="ARBA" id="ARBA00004245"/>
    </source>
</evidence>
<dbReference type="PANTHER" id="PTHR12114:SF4">
    <property type="entry name" value="GH23568P"/>
    <property type="match status" value="1"/>
</dbReference>
<keyword evidence="10" id="KW-0812">Transmembrane</keyword>
<dbReference type="GO" id="GO:0030036">
    <property type="term" value="P:actin cytoskeleton organization"/>
    <property type="evidence" value="ECO:0007669"/>
    <property type="project" value="InterPro"/>
</dbReference>
<dbReference type="AlphaFoldDB" id="A0A6P8HGM1"/>
<dbReference type="Proteomes" id="UP000515163">
    <property type="component" value="Unplaced"/>
</dbReference>
<evidence type="ECO:0000256" key="3">
    <source>
        <dbReference type="ARBA" id="ARBA00005666"/>
    </source>
</evidence>
<dbReference type="GeneID" id="116288996"/>
<gene>
    <name evidence="13" type="primary">LOC116288996</name>
</gene>
<dbReference type="GO" id="GO:0005925">
    <property type="term" value="C:focal adhesion"/>
    <property type="evidence" value="ECO:0007669"/>
    <property type="project" value="TreeGrafter"/>
</dbReference>
<dbReference type="RefSeq" id="XP_031551727.1">
    <property type="nucleotide sequence ID" value="XM_031695867.1"/>
</dbReference>
<dbReference type="InterPro" id="IPR001715">
    <property type="entry name" value="CH_dom"/>
</dbReference>
<reference evidence="13" key="1">
    <citation type="submission" date="2025-08" db="UniProtKB">
        <authorList>
            <consortium name="RefSeq"/>
        </authorList>
    </citation>
    <scope>IDENTIFICATION</scope>
</reference>
<dbReference type="GO" id="GO:0071963">
    <property type="term" value="P:establishment or maintenance of cell polarity regulating cell shape"/>
    <property type="evidence" value="ECO:0007669"/>
    <property type="project" value="TreeGrafter"/>
</dbReference>
<dbReference type="CDD" id="cd21221">
    <property type="entry name" value="CH_PARV_rpt1"/>
    <property type="match status" value="1"/>
</dbReference>
<evidence type="ECO:0000313" key="12">
    <source>
        <dbReference type="Proteomes" id="UP000515163"/>
    </source>
</evidence>
<keyword evidence="10" id="KW-0472">Membrane</keyword>
<feature type="transmembrane region" description="Helical" evidence="10">
    <location>
        <begin position="299"/>
        <end position="319"/>
    </location>
</feature>
<dbReference type="Pfam" id="PF00307">
    <property type="entry name" value="CH"/>
    <property type="match status" value="2"/>
</dbReference>
<dbReference type="FunFam" id="1.10.418.10:FF:000015">
    <property type="entry name" value="Parvin beta"/>
    <property type="match status" value="1"/>
</dbReference>
<dbReference type="PIRSF" id="PIRSF039131">
    <property type="entry name" value="Parvin"/>
    <property type="match status" value="1"/>
</dbReference>
<organism evidence="12 13">
    <name type="scientific">Actinia tenebrosa</name>
    <name type="common">Australian red waratah sea anemone</name>
    <dbReference type="NCBI Taxonomy" id="6105"/>
    <lineage>
        <taxon>Eukaryota</taxon>
        <taxon>Metazoa</taxon>
        <taxon>Cnidaria</taxon>
        <taxon>Anthozoa</taxon>
        <taxon>Hexacorallia</taxon>
        <taxon>Actiniaria</taxon>
        <taxon>Actiniidae</taxon>
        <taxon>Actinia</taxon>
    </lineage>
</organism>
<keyword evidence="7" id="KW-0009">Actin-binding</keyword>
<dbReference type="OrthoDB" id="2099265at2759"/>
<dbReference type="GO" id="GO:0015629">
    <property type="term" value="C:actin cytoskeleton"/>
    <property type="evidence" value="ECO:0007669"/>
    <property type="project" value="TreeGrafter"/>
</dbReference>
<comment type="similarity">
    <text evidence="3">Belongs to the parvin family.</text>
</comment>